<organism evidence="1 2">
    <name type="scientific">Acacia crassicarpa</name>
    <name type="common">northern wattle</name>
    <dbReference type="NCBI Taxonomy" id="499986"/>
    <lineage>
        <taxon>Eukaryota</taxon>
        <taxon>Viridiplantae</taxon>
        <taxon>Streptophyta</taxon>
        <taxon>Embryophyta</taxon>
        <taxon>Tracheophyta</taxon>
        <taxon>Spermatophyta</taxon>
        <taxon>Magnoliopsida</taxon>
        <taxon>eudicotyledons</taxon>
        <taxon>Gunneridae</taxon>
        <taxon>Pentapetalae</taxon>
        <taxon>rosids</taxon>
        <taxon>fabids</taxon>
        <taxon>Fabales</taxon>
        <taxon>Fabaceae</taxon>
        <taxon>Caesalpinioideae</taxon>
        <taxon>mimosoid clade</taxon>
        <taxon>Acacieae</taxon>
        <taxon>Acacia</taxon>
    </lineage>
</organism>
<protein>
    <recommendedName>
        <fullName evidence="3">Transferring glycosyl group transferase</fullName>
    </recommendedName>
</protein>
<dbReference type="Proteomes" id="UP001293593">
    <property type="component" value="Unassembled WGS sequence"/>
</dbReference>
<evidence type="ECO:0000313" key="1">
    <source>
        <dbReference type="EMBL" id="KAK4264300.1"/>
    </source>
</evidence>
<reference evidence="1" key="1">
    <citation type="submission" date="2023-10" db="EMBL/GenBank/DDBJ databases">
        <title>Chromosome-level genome of the transformable northern wattle, Acacia crassicarpa.</title>
        <authorList>
            <person name="Massaro I."/>
            <person name="Sinha N.R."/>
            <person name="Poethig S."/>
            <person name="Leichty A.R."/>
        </authorList>
    </citation>
    <scope>NUCLEOTIDE SEQUENCE</scope>
    <source>
        <strain evidence="1">Acra3RX</strain>
        <tissue evidence="1">Leaf</tissue>
    </source>
</reference>
<dbReference type="EMBL" id="JAWXYG010000008">
    <property type="protein sequence ID" value="KAK4264300.1"/>
    <property type="molecule type" value="Genomic_DNA"/>
</dbReference>
<sequence length="110" mass="12407">MGDDDTVLVMENLVKVLRKYDHNQFYYIGSSESQLQNIFLSYNMAYGGGGFAISYPLAVALEKMEDRCIQRYPRLYGFDDQIQACMETELGVPLTKRISSASLPLSSVYG</sequence>
<dbReference type="AlphaFoldDB" id="A0AAE1J5Y5"/>
<dbReference type="Gene3D" id="3.90.550.50">
    <property type="match status" value="1"/>
</dbReference>
<proteinExistence type="predicted"/>
<evidence type="ECO:0000313" key="2">
    <source>
        <dbReference type="Proteomes" id="UP001293593"/>
    </source>
</evidence>
<dbReference type="Pfam" id="PF04646">
    <property type="entry name" value="DUF604"/>
    <property type="match status" value="1"/>
</dbReference>
<dbReference type="PANTHER" id="PTHR10811">
    <property type="entry name" value="FRINGE-RELATED"/>
    <property type="match status" value="1"/>
</dbReference>
<evidence type="ECO:0008006" key="3">
    <source>
        <dbReference type="Google" id="ProtNLM"/>
    </source>
</evidence>
<gene>
    <name evidence="1" type="ORF">QN277_025499</name>
</gene>
<name>A0AAE1J5Y5_9FABA</name>
<dbReference type="InterPro" id="IPR006740">
    <property type="entry name" value="DUF604"/>
</dbReference>
<comment type="caution">
    <text evidence="1">The sequence shown here is derived from an EMBL/GenBank/DDBJ whole genome shotgun (WGS) entry which is preliminary data.</text>
</comment>
<keyword evidence="2" id="KW-1185">Reference proteome</keyword>
<accession>A0AAE1J5Y5</accession>